<dbReference type="AlphaFoldDB" id="A9WTP4"/>
<dbReference type="STRING" id="288705.RSal33209_2841"/>
<dbReference type="InterPro" id="IPR036866">
    <property type="entry name" value="RibonucZ/Hydroxyglut_hydro"/>
</dbReference>
<dbReference type="Proteomes" id="UP000002007">
    <property type="component" value="Chromosome"/>
</dbReference>
<dbReference type="EMBL" id="CP000910">
    <property type="protein sequence ID" value="ABY24565.1"/>
    <property type="molecule type" value="Genomic_DNA"/>
</dbReference>
<dbReference type="EC" id="3.-.-.-" evidence="1"/>
<evidence type="ECO:0000313" key="2">
    <source>
        <dbReference type="Proteomes" id="UP000002007"/>
    </source>
</evidence>
<dbReference type="KEGG" id="rsa:RSal33209_2841"/>
<protein>
    <submittedName>
        <fullName evidence="1">Metal-dependent hydrolase</fullName>
        <ecNumber evidence="1">3.-.-.-</ecNumber>
    </submittedName>
</protein>
<dbReference type="eggNOG" id="COG1234">
    <property type="taxonomic scope" value="Bacteria"/>
</dbReference>
<dbReference type="GO" id="GO:0016787">
    <property type="term" value="F:hydrolase activity"/>
    <property type="evidence" value="ECO:0007669"/>
    <property type="project" value="UniProtKB-KW"/>
</dbReference>
<keyword evidence="2" id="KW-1185">Reference proteome</keyword>
<gene>
    <name evidence="1" type="ordered locus">RSal33209_2841</name>
</gene>
<accession>A9WTP4</accession>
<dbReference type="SUPFAM" id="SSF56281">
    <property type="entry name" value="Metallo-hydrolase/oxidoreductase"/>
    <property type="match status" value="1"/>
</dbReference>
<evidence type="ECO:0000313" key="1">
    <source>
        <dbReference type="EMBL" id="ABY24565.1"/>
    </source>
</evidence>
<dbReference type="HOGENOM" id="CLU_2131472_0_0_11"/>
<keyword evidence="1" id="KW-0378">Hydrolase</keyword>
<name>A9WTP4_RENSM</name>
<reference evidence="2" key="1">
    <citation type="journal article" date="2008" name="J. Bacteriol.">
        <title>Genome sequence of the fish pathogen Renibacterium salmoninarum suggests reductive evolution away from an environmental Arthrobacter ancestor.</title>
        <authorList>
            <person name="Wiens G.D."/>
            <person name="Rockey D.D."/>
            <person name="Wu Z."/>
            <person name="Chang J."/>
            <person name="Levy R."/>
            <person name="Crane S."/>
            <person name="Chen D.S."/>
            <person name="Capri G.R."/>
            <person name="Burnett J.R."/>
            <person name="Sudheesh P.S."/>
            <person name="Schipma M.J."/>
            <person name="Burd H."/>
            <person name="Bhattacharyya A."/>
            <person name="Rhodes L.D."/>
            <person name="Kaul R."/>
            <person name="Strom M.S."/>
        </authorList>
    </citation>
    <scope>NUCLEOTIDE SEQUENCE [LARGE SCALE GENOMIC DNA]</scope>
    <source>
        <strain evidence="2">ATCC 33209 / DSM 20767 / JCM 11484 / NBRC 15589 / NCIMB 2235</strain>
    </source>
</reference>
<organism evidence="1 2">
    <name type="scientific">Renibacterium salmoninarum (strain ATCC 33209 / DSM 20767 / JCM 11484 / NBRC 15589 / NCIMB 2235)</name>
    <dbReference type="NCBI Taxonomy" id="288705"/>
    <lineage>
        <taxon>Bacteria</taxon>
        <taxon>Bacillati</taxon>
        <taxon>Actinomycetota</taxon>
        <taxon>Actinomycetes</taxon>
        <taxon>Micrococcales</taxon>
        <taxon>Micrococcaceae</taxon>
        <taxon>Renibacterium</taxon>
    </lineage>
</organism>
<sequence length="113" mass="12075">MTISGDTARCDNLVTLAQGTNLLLHEAIDLDWVRERFDKPNPVAQATLSHHLRSHTGAADVVDLAIAAGAKSLALHHLVPANAPADVWQRALAKFDGASHLPDDLSRIPFGAI</sequence>
<dbReference type="Gene3D" id="3.60.15.10">
    <property type="entry name" value="Ribonuclease Z/Hydroxyacylglutathione hydrolase-like"/>
    <property type="match status" value="1"/>
</dbReference>
<proteinExistence type="predicted"/>
<dbReference type="RefSeq" id="WP_012246215.1">
    <property type="nucleotide sequence ID" value="NC_010168.1"/>
</dbReference>